<evidence type="ECO:0000313" key="4">
    <source>
        <dbReference type="Proteomes" id="UP000283000"/>
    </source>
</evidence>
<reference evidence="3" key="2">
    <citation type="submission" date="2017-03" db="EMBL/GenBank/DDBJ databases">
        <authorList>
            <person name="Monnet C."/>
        </authorList>
    </citation>
    <scope>NUCLEOTIDE SEQUENCE [LARGE SCALE GENOMIC DNA]</scope>
    <source>
        <strain evidence="3">ATCC 9175</strain>
    </source>
</reference>
<dbReference type="RefSeq" id="WP_101584757.1">
    <property type="nucleotide sequence ID" value="NZ_BJME01000033.1"/>
</dbReference>
<dbReference type="Proteomes" id="UP000283000">
    <property type="component" value="Chromosome"/>
</dbReference>
<reference evidence="1 4" key="4">
    <citation type="submission" date="2019-01" db="EMBL/GenBank/DDBJ databases">
        <title>Comparative genomic analysis of Brevibacterium aurantiacum sheds light on its evolution and its adaptation to smear-ripened cheeses.</title>
        <authorList>
            <person name="Moineau S."/>
        </authorList>
    </citation>
    <scope>NUCLEOTIDE SEQUENCE [LARGE SCALE GENOMIC DNA]</scope>
    <source>
        <strain evidence="1 4">SMQ-1417</strain>
    </source>
</reference>
<dbReference type="Proteomes" id="UP000234525">
    <property type="component" value="Unassembled WGS sequence"/>
</dbReference>
<accession>A0A2H1KIJ9</accession>
<dbReference type="AlphaFoldDB" id="A0A2H1KIJ9"/>
<sequence>MSNEADVALSVRLSKLAADLEPSPSDDESMQSPEAVLRSVAVFGDIARVSTQLQSQAVATAQDSGLSWAKIGKALGISRQAAQQRFDTRRTEAMQATETMRIVGPVSRNEEVEQINAAGRQGWKLIRSLHGEHALELDDESWEVTRVSIFSLRALPAASDGWEAASTRFPDCFYIRKILN</sequence>
<evidence type="ECO:0000313" key="2">
    <source>
        <dbReference type="EMBL" id="SMX99526.1"/>
    </source>
</evidence>
<gene>
    <name evidence="2" type="ORF">BAUR9175_03531</name>
    <name evidence="1" type="ORF">CXR23_14465</name>
</gene>
<evidence type="ECO:0000313" key="3">
    <source>
        <dbReference type="Proteomes" id="UP000234525"/>
    </source>
</evidence>
<dbReference type="EMBL" id="CP025330">
    <property type="protein sequence ID" value="AZT94201.1"/>
    <property type="molecule type" value="Genomic_DNA"/>
</dbReference>
<reference evidence="1 4" key="3">
    <citation type="submission" date="2017-12" db="EMBL/GenBank/DDBJ databases">
        <authorList>
            <person name="Levesque S."/>
        </authorList>
    </citation>
    <scope>NUCLEOTIDE SEQUENCE [LARGE SCALE GENOMIC DNA]</scope>
    <source>
        <strain evidence="1 4">SMQ-1417</strain>
    </source>
</reference>
<keyword evidence="3" id="KW-1185">Reference proteome</keyword>
<proteinExistence type="predicted"/>
<name>A0A2H1KIJ9_BREAU</name>
<reference evidence="2" key="1">
    <citation type="submission" date="2017-03" db="EMBL/GenBank/DDBJ databases">
        <authorList>
            <person name="Afonso C.L."/>
            <person name="Miller P.J."/>
            <person name="Scott M.A."/>
            <person name="Spackman E."/>
            <person name="Goraichik I."/>
            <person name="Dimitrov K.M."/>
            <person name="Suarez D.L."/>
            <person name="Swayne D.E."/>
        </authorList>
    </citation>
    <scope>NUCLEOTIDE SEQUENCE [LARGE SCALE GENOMIC DNA]</scope>
    <source>
        <strain evidence="2">ATCC 9175</strain>
    </source>
</reference>
<evidence type="ECO:0000313" key="1">
    <source>
        <dbReference type="EMBL" id="AZT94201.1"/>
    </source>
</evidence>
<protein>
    <submittedName>
        <fullName evidence="2">Uncharacterized protein</fullName>
    </submittedName>
</protein>
<dbReference type="EMBL" id="FXZB01000036">
    <property type="protein sequence ID" value="SMX99526.1"/>
    <property type="molecule type" value="Genomic_DNA"/>
</dbReference>
<organism evidence="2 3">
    <name type="scientific">Brevibacterium aurantiacum</name>
    <dbReference type="NCBI Taxonomy" id="273384"/>
    <lineage>
        <taxon>Bacteria</taxon>
        <taxon>Bacillati</taxon>
        <taxon>Actinomycetota</taxon>
        <taxon>Actinomycetes</taxon>
        <taxon>Micrococcales</taxon>
        <taxon>Brevibacteriaceae</taxon>
        <taxon>Brevibacterium</taxon>
    </lineage>
</organism>